<dbReference type="InterPro" id="IPR001845">
    <property type="entry name" value="HTH_ArsR_DNA-bd_dom"/>
</dbReference>
<evidence type="ECO:0000313" key="6">
    <source>
        <dbReference type="EMBL" id="KJY50081.1"/>
    </source>
</evidence>
<evidence type="ECO:0000313" key="7">
    <source>
        <dbReference type="Proteomes" id="UP000033567"/>
    </source>
</evidence>
<keyword evidence="1" id="KW-0805">Transcription regulation</keyword>
<accession>A0A0F4KXS1</accession>
<comment type="caution">
    <text evidence="6">The sequence shown here is derived from an EMBL/GenBank/DDBJ whole genome shotgun (WGS) entry which is preliminary data.</text>
</comment>
<sequence>MAIQETTAALADPLRRRVLDLLEQGGMEAGRLAEKLGMTPSKLSYHLRKLKEADLIVGHKQGTRVIYELNLSVLDSTIQWLYRLRTSASDKRSLPEPQTVSKETGSTAVSES</sequence>
<dbReference type="NCBIfam" id="NF033788">
    <property type="entry name" value="HTH_metalloreg"/>
    <property type="match status" value="1"/>
</dbReference>
<evidence type="ECO:0000256" key="2">
    <source>
        <dbReference type="ARBA" id="ARBA00023125"/>
    </source>
</evidence>
<reference evidence="6 7" key="1">
    <citation type="submission" date="2014-12" db="EMBL/GenBank/DDBJ databases">
        <title>Comparative genomics of the lactic acid bacteria isolated from the honey bee gut.</title>
        <authorList>
            <person name="Ellegaard K.M."/>
            <person name="Tamarit D."/>
            <person name="Javelind E."/>
            <person name="Olofsson T."/>
            <person name="Andersson S.G."/>
            <person name="Vasquez A."/>
        </authorList>
    </citation>
    <scope>NUCLEOTIDE SEQUENCE [LARGE SCALE GENOMIC DNA]</scope>
    <source>
        <strain evidence="6 7">Bin7</strain>
    </source>
</reference>
<dbReference type="AlphaFoldDB" id="A0A0F4KXS1"/>
<dbReference type="SMART" id="SM00418">
    <property type="entry name" value="HTH_ARSR"/>
    <property type="match status" value="1"/>
</dbReference>
<protein>
    <submittedName>
        <fullName evidence="6">Transcriptional regulator, ArsR family</fullName>
    </submittedName>
</protein>
<dbReference type="EMBL" id="JWMF01000007">
    <property type="protein sequence ID" value="KJY50081.1"/>
    <property type="molecule type" value="Genomic_DNA"/>
</dbReference>
<feature type="domain" description="HTH arsR-type" evidence="5">
    <location>
        <begin position="1"/>
        <end position="89"/>
    </location>
</feature>
<dbReference type="InterPro" id="IPR036390">
    <property type="entry name" value="WH_DNA-bd_sf"/>
</dbReference>
<dbReference type="PROSITE" id="PS50987">
    <property type="entry name" value="HTH_ARSR_2"/>
    <property type="match status" value="1"/>
</dbReference>
<dbReference type="PANTHER" id="PTHR43132">
    <property type="entry name" value="ARSENICAL RESISTANCE OPERON REPRESSOR ARSR-RELATED"/>
    <property type="match status" value="1"/>
</dbReference>
<dbReference type="Pfam" id="PF12840">
    <property type="entry name" value="HTH_20"/>
    <property type="match status" value="1"/>
</dbReference>
<dbReference type="PANTHER" id="PTHR43132:SF2">
    <property type="entry name" value="ARSENICAL RESISTANCE OPERON REPRESSOR ARSR-RELATED"/>
    <property type="match status" value="1"/>
</dbReference>
<dbReference type="InterPro" id="IPR011991">
    <property type="entry name" value="ArsR-like_HTH"/>
</dbReference>
<keyword evidence="7" id="KW-1185">Reference proteome</keyword>
<dbReference type="InterPro" id="IPR051011">
    <property type="entry name" value="Metal_resp_trans_reg"/>
</dbReference>
<dbReference type="InterPro" id="IPR036388">
    <property type="entry name" value="WH-like_DNA-bd_sf"/>
</dbReference>
<proteinExistence type="predicted"/>
<feature type="region of interest" description="Disordered" evidence="4">
    <location>
        <begin position="89"/>
        <end position="112"/>
    </location>
</feature>
<keyword evidence="3" id="KW-0804">Transcription</keyword>
<evidence type="ECO:0000256" key="3">
    <source>
        <dbReference type="ARBA" id="ARBA00023163"/>
    </source>
</evidence>
<evidence type="ECO:0000259" key="5">
    <source>
        <dbReference type="PROSITE" id="PS50987"/>
    </source>
</evidence>
<dbReference type="GO" id="GO:0003677">
    <property type="term" value="F:DNA binding"/>
    <property type="evidence" value="ECO:0007669"/>
    <property type="project" value="UniProtKB-KW"/>
</dbReference>
<evidence type="ECO:0000256" key="4">
    <source>
        <dbReference type="SAM" id="MobiDB-lite"/>
    </source>
</evidence>
<dbReference type="SUPFAM" id="SSF46785">
    <property type="entry name" value="Winged helix' DNA-binding domain"/>
    <property type="match status" value="1"/>
</dbReference>
<name>A0A0F4KXS1_9BIFI</name>
<keyword evidence="2" id="KW-0238">DNA-binding</keyword>
<feature type="compositionally biased region" description="Polar residues" evidence="4">
    <location>
        <begin position="96"/>
        <end position="112"/>
    </location>
</feature>
<dbReference type="Proteomes" id="UP000033567">
    <property type="component" value="Unassembled WGS sequence"/>
</dbReference>
<dbReference type="PATRIC" id="fig|1684.5.peg.809"/>
<dbReference type="RefSeq" id="WP_044097886.1">
    <property type="nucleotide sequence ID" value="NZ_KQ033885.1"/>
</dbReference>
<dbReference type="GO" id="GO:0003700">
    <property type="term" value="F:DNA-binding transcription factor activity"/>
    <property type="evidence" value="ECO:0007669"/>
    <property type="project" value="InterPro"/>
</dbReference>
<gene>
    <name evidence="6" type="ORF">JF70_07660</name>
</gene>
<dbReference type="CDD" id="cd00090">
    <property type="entry name" value="HTH_ARSR"/>
    <property type="match status" value="1"/>
</dbReference>
<organism evidence="6 7">
    <name type="scientific">Bifidobacterium mellis</name>
    <dbReference type="NCBI Taxonomy" id="1293823"/>
    <lineage>
        <taxon>Bacteria</taxon>
        <taxon>Bacillati</taxon>
        <taxon>Actinomycetota</taxon>
        <taxon>Actinomycetes</taxon>
        <taxon>Bifidobacteriales</taxon>
        <taxon>Bifidobacteriaceae</taxon>
        <taxon>Bifidobacterium</taxon>
    </lineage>
</organism>
<dbReference type="Gene3D" id="1.10.10.10">
    <property type="entry name" value="Winged helix-like DNA-binding domain superfamily/Winged helix DNA-binding domain"/>
    <property type="match status" value="1"/>
</dbReference>
<dbReference type="PRINTS" id="PR00778">
    <property type="entry name" value="HTHARSR"/>
</dbReference>
<evidence type="ECO:0000256" key="1">
    <source>
        <dbReference type="ARBA" id="ARBA00023015"/>
    </source>
</evidence>